<dbReference type="Proteomes" id="UP000192491">
    <property type="component" value="Unassembled WGS sequence"/>
</dbReference>
<keyword evidence="1" id="KW-1133">Transmembrane helix</keyword>
<feature type="transmembrane region" description="Helical" evidence="1">
    <location>
        <begin position="269"/>
        <end position="286"/>
    </location>
</feature>
<dbReference type="EMBL" id="MTEJ01000235">
    <property type="protein sequence ID" value="OQX06638.1"/>
    <property type="molecule type" value="Genomic_DNA"/>
</dbReference>
<evidence type="ECO:0000313" key="4">
    <source>
        <dbReference type="Proteomes" id="UP000192491"/>
    </source>
</evidence>
<proteinExistence type="predicted"/>
<feature type="domain" description="DUF2157" evidence="2">
    <location>
        <begin position="9"/>
        <end position="147"/>
    </location>
</feature>
<evidence type="ECO:0000256" key="1">
    <source>
        <dbReference type="SAM" id="Phobius"/>
    </source>
</evidence>
<keyword evidence="1" id="KW-0472">Membrane</keyword>
<feature type="transmembrane region" description="Helical" evidence="1">
    <location>
        <begin position="339"/>
        <end position="356"/>
    </location>
</feature>
<comment type="caution">
    <text evidence="3">The sequence shown here is derived from an EMBL/GenBank/DDBJ whole genome shotgun (WGS) entry which is preliminary data.</text>
</comment>
<sequence>MKNVSLYLQRWVQAGLITPEQQVAITEFEAKQPQRASWWLYSFMILGAVIIGLGIISLIAANWSEIPDSVKLGSDFALLTLLAGGIYSQYPQRLHGVGFEVLTISFLLLCLASIGLIAQIFHTGGAWYHALLFWASITLPLSLFARHVFTRFFWVTLFLHGALWSMVKLHFNSVDFYSDVEILPTFFLLAPLFVAVLYGLSNRVHKLLGFAGSLFFWFQISAVASLVFIDGSRSMGETSGLGNAWHMTLTYIITGLLVVGVATHPTYRWLNKILLLSALGLLLLYYQPGGLFSDEHYTTLGADAGVSWWLGDDIRAALLTLTILFLYTIHAGNIGHQRTFNLVTFLIGLRFVVLYFQAVGGLAATGVGLILSGLLIIGVAWAWHSWRERLRNWSKGAQA</sequence>
<feature type="transmembrane region" description="Helical" evidence="1">
    <location>
        <begin position="152"/>
        <end position="170"/>
    </location>
</feature>
<dbReference type="InterPro" id="IPR018677">
    <property type="entry name" value="DUF2157"/>
</dbReference>
<feature type="transmembrane region" description="Helical" evidence="1">
    <location>
        <begin position="207"/>
        <end position="229"/>
    </location>
</feature>
<keyword evidence="1" id="KW-0812">Transmembrane</keyword>
<dbReference type="Pfam" id="PF09925">
    <property type="entry name" value="DUF2157"/>
    <property type="match status" value="1"/>
</dbReference>
<dbReference type="AlphaFoldDB" id="A0A1Y1QIN9"/>
<gene>
    <name evidence="3" type="ORF">BWK73_30375</name>
</gene>
<reference evidence="3 4" key="1">
    <citation type="submission" date="2017-01" db="EMBL/GenBank/DDBJ databases">
        <title>Novel large sulfur bacteria in the metagenomes of groundwater-fed chemosynthetic microbial mats in the Lake Huron basin.</title>
        <authorList>
            <person name="Sharrar A.M."/>
            <person name="Flood B.E."/>
            <person name="Bailey J.V."/>
            <person name="Jones D.S."/>
            <person name="Biddanda B."/>
            <person name="Ruberg S.A."/>
            <person name="Marcus D.N."/>
            <person name="Dick G.J."/>
        </authorList>
    </citation>
    <scope>NUCLEOTIDE SEQUENCE [LARGE SCALE GENOMIC DNA]</scope>
    <source>
        <strain evidence="3">A8</strain>
    </source>
</reference>
<evidence type="ECO:0000313" key="3">
    <source>
        <dbReference type="EMBL" id="OQX06638.1"/>
    </source>
</evidence>
<evidence type="ECO:0000259" key="2">
    <source>
        <dbReference type="Pfam" id="PF09925"/>
    </source>
</evidence>
<name>A0A1Y1QIN9_9GAMM</name>
<feature type="transmembrane region" description="Helical" evidence="1">
    <location>
        <begin position="97"/>
        <end position="121"/>
    </location>
</feature>
<organism evidence="3 4">
    <name type="scientific">Thiothrix lacustris</name>
    <dbReference type="NCBI Taxonomy" id="525917"/>
    <lineage>
        <taxon>Bacteria</taxon>
        <taxon>Pseudomonadati</taxon>
        <taxon>Pseudomonadota</taxon>
        <taxon>Gammaproteobacteria</taxon>
        <taxon>Thiotrichales</taxon>
        <taxon>Thiotrichaceae</taxon>
        <taxon>Thiothrix</taxon>
    </lineage>
</organism>
<feature type="transmembrane region" description="Helical" evidence="1">
    <location>
        <begin position="72"/>
        <end position="90"/>
    </location>
</feature>
<accession>A0A1Y1QIN9</accession>
<feature type="transmembrane region" description="Helical" evidence="1">
    <location>
        <begin position="362"/>
        <end position="383"/>
    </location>
</feature>
<feature type="transmembrane region" description="Helical" evidence="1">
    <location>
        <begin position="182"/>
        <end position="200"/>
    </location>
</feature>
<protein>
    <recommendedName>
        <fullName evidence="2">DUF2157 domain-containing protein</fullName>
    </recommendedName>
</protein>
<feature type="transmembrane region" description="Helical" evidence="1">
    <location>
        <begin position="127"/>
        <end position="145"/>
    </location>
</feature>
<feature type="transmembrane region" description="Helical" evidence="1">
    <location>
        <begin position="306"/>
        <end position="327"/>
    </location>
</feature>
<feature type="transmembrane region" description="Helical" evidence="1">
    <location>
        <begin position="244"/>
        <end position="262"/>
    </location>
</feature>
<feature type="transmembrane region" description="Helical" evidence="1">
    <location>
        <begin position="38"/>
        <end position="60"/>
    </location>
</feature>